<feature type="compositionally biased region" description="Basic and acidic residues" evidence="1">
    <location>
        <begin position="1"/>
        <end position="10"/>
    </location>
</feature>
<dbReference type="KEGG" id="ssyi:EKG83_40680"/>
<proteinExistence type="predicted"/>
<organism evidence="2 3">
    <name type="scientific">Saccharothrix syringae</name>
    <name type="common">Nocardiopsis syringae</name>
    <dbReference type="NCBI Taxonomy" id="103733"/>
    <lineage>
        <taxon>Bacteria</taxon>
        <taxon>Bacillati</taxon>
        <taxon>Actinomycetota</taxon>
        <taxon>Actinomycetes</taxon>
        <taxon>Pseudonocardiales</taxon>
        <taxon>Pseudonocardiaceae</taxon>
        <taxon>Saccharothrix</taxon>
    </lineage>
</organism>
<dbReference type="AlphaFoldDB" id="A0A5Q0HAT1"/>
<keyword evidence="3" id="KW-1185">Reference proteome</keyword>
<evidence type="ECO:0000313" key="3">
    <source>
        <dbReference type="Proteomes" id="UP000325787"/>
    </source>
</evidence>
<dbReference type="EMBL" id="CP034550">
    <property type="protein sequence ID" value="QFZ22910.1"/>
    <property type="molecule type" value="Genomic_DNA"/>
</dbReference>
<accession>A0A5Q0HAT1</accession>
<reference evidence="3" key="1">
    <citation type="journal article" date="2021" name="Curr. Microbiol.">
        <title>Complete genome of nocamycin-producing strain Saccharothrix syringae NRRL B-16468 reveals the biosynthetic potential for secondary metabolites.</title>
        <authorList>
            <person name="Mo X."/>
            <person name="Yang S."/>
        </authorList>
    </citation>
    <scope>NUCLEOTIDE SEQUENCE [LARGE SCALE GENOMIC DNA]</scope>
    <source>
        <strain evidence="3">ATCC 51364 / DSM 43886 / JCM 6844 / KCTC 9398 / NBRC 14523 / NRRL B-16468 / INA 2240</strain>
    </source>
</reference>
<evidence type="ECO:0000256" key="1">
    <source>
        <dbReference type="SAM" id="MobiDB-lite"/>
    </source>
</evidence>
<sequence>MHPSADDRNHLPAGDPAEEGCGIRAVVTVEAGGPSSDPRRAWGRSGAGAMLEVPLLLPASAGSWSAGVTVAAGEGARSPCWCGPPGPSAAGGTGGTMPTALDGDLLAAPAHPAHHVGGEPAEVAVTTAKGPAEGTWSCPRR</sequence>
<dbReference type="RefSeq" id="WP_033435398.1">
    <property type="nucleotide sequence ID" value="NZ_CP034550.1"/>
</dbReference>
<dbReference type="Proteomes" id="UP000325787">
    <property type="component" value="Chromosome"/>
</dbReference>
<name>A0A5Q0HAT1_SACSY</name>
<protein>
    <submittedName>
        <fullName evidence="2">Uncharacterized protein</fullName>
    </submittedName>
</protein>
<evidence type="ECO:0000313" key="2">
    <source>
        <dbReference type="EMBL" id="QFZ22910.1"/>
    </source>
</evidence>
<gene>
    <name evidence="2" type="ORF">EKG83_40680</name>
</gene>
<feature type="region of interest" description="Disordered" evidence="1">
    <location>
        <begin position="1"/>
        <end position="21"/>
    </location>
</feature>